<dbReference type="SUPFAM" id="SSF52374">
    <property type="entry name" value="Nucleotidylyl transferase"/>
    <property type="match status" value="1"/>
</dbReference>
<feature type="short sequence motif" description="'KMSKS' region" evidence="16">
    <location>
        <begin position="327"/>
        <end position="331"/>
    </location>
</feature>
<keyword evidence="11 16" id="KW-0067">ATP-binding</keyword>
<dbReference type="InterPro" id="IPR012340">
    <property type="entry name" value="NA-bd_OB-fold"/>
</dbReference>
<dbReference type="InterPro" id="IPR002547">
    <property type="entry name" value="tRNA-bd_dom"/>
</dbReference>
<dbReference type="SUPFAM" id="SSF50249">
    <property type="entry name" value="Nucleic acid-binding proteins"/>
    <property type="match status" value="1"/>
</dbReference>
<keyword evidence="12 16" id="KW-0694">RNA-binding</keyword>
<gene>
    <name evidence="16 19" type="primary">metG</name>
    <name evidence="19" type="ORF">L21SP3_00271</name>
</gene>
<dbReference type="Proteomes" id="UP000188273">
    <property type="component" value="Chromosome"/>
</dbReference>
<comment type="cofactor">
    <cofactor evidence="16">
        <name>Zn(2+)</name>
        <dbReference type="ChEBI" id="CHEBI:29105"/>
    </cofactor>
    <text evidence="16">Binds 1 zinc ion per subunit.</text>
</comment>
<evidence type="ECO:0000256" key="17">
    <source>
        <dbReference type="SAM" id="MobiDB-lite"/>
    </source>
</evidence>
<dbReference type="GO" id="GO:0000049">
    <property type="term" value="F:tRNA binding"/>
    <property type="evidence" value="ECO:0007669"/>
    <property type="project" value="UniProtKB-UniRule"/>
</dbReference>
<dbReference type="InterPro" id="IPR004495">
    <property type="entry name" value="Met-tRNA-synth_bsu_C"/>
</dbReference>
<keyword evidence="8 16" id="KW-0479">Metal-binding</keyword>
<evidence type="ECO:0000256" key="9">
    <source>
        <dbReference type="ARBA" id="ARBA00022741"/>
    </source>
</evidence>
<dbReference type="Pfam" id="PF01588">
    <property type="entry name" value="tRNA_bind"/>
    <property type="match status" value="1"/>
</dbReference>
<evidence type="ECO:0000256" key="1">
    <source>
        <dbReference type="ARBA" id="ARBA00003314"/>
    </source>
</evidence>
<dbReference type="InterPro" id="IPR014729">
    <property type="entry name" value="Rossmann-like_a/b/a_fold"/>
</dbReference>
<keyword evidence="6 16" id="KW-0820">tRNA-binding</keyword>
<dbReference type="HAMAP" id="MF_00098">
    <property type="entry name" value="Met_tRNA_synth_type1"/>
    <property type="match status" value="1"/>
</dbReference>
<dbReference type="InterPro" id="IPR001412">
    <property type="entry name" value="aa-tRNA-synth_I_CS"/>
</dbReference>
<dbReference type="PROSITE" id="PS50886">
    <property type="entry name" value="TRBD"/>
    <property type="match status" value="1"/>
</dbReference>
<dbReference type="NCBIfam" id="TIGR00399">
    <property type="entry name" value="metG_C_term"/>
    <property type="match status" value="1"/>
</dbReference>
<keyword evidence="7 16" id="KW-0436">Ligase</keyword>
<dbReference type="SUPFAM" id="SSF47323">
    <property type="entry name" value="Anticodon-binding domain of a subclass of class I aminoacyl-tRNA synthetases"/>
    <property type="match status" value="1"/>
</dbReference>
<evidence type="ECO:0000256" key="12">
    <source>
        <dbReference type="ARBA" id="ARBA00022884"/>
    </source>
</evidence>
<evidence type="ECO:0000256" key="2">
    <source>
        <dbReference type="ARBA" id="ARBA00004496"/>
    </source>
</evidence>
<dbReference type="STRING" id="1940790.L21SP3_00271"/>
<evidence type="ECO:0000256" key="3">
    <source>
        <dbReference type="ARBA" id="ARBA00008258"/>
    </source>
</evidence>
<feature type="short sequence motif" description="'HIGH' region" evidence="16">
    <location>
        <begin position="12"/>
        <end position="22"/>
    </location>
</feature>
<dbReference type="InterPro" id="IPR015413">
    <property type="entry name" value="Methionyl/Leucyl_tRNA_Synth"/>
</dbReference>
<evidence type="ECO:0000256" key="10">
    <source>
        <dbReference type="ARBA" id="ARBA00022833"/>
    </source>
</evidence>
<dbReference type="FunFam" id="2.20.28.20:FF:000001">
    <property type="entry name" value="Methionine--tRNA ligase"/>
    <property type="match status" value="1"/>
</dbReference>
<dbReference type="OrthoDB" id="9810191at2"/>
<dbReference type="GO" id="GO:0005829">
    <property type="term" value="C:cytosol"/>
    <property type="evidence" value="ECO:0007669"/>
    <property type="project" value="TreeGrafter"/>
</dbReference>
<dbReference type="GO" id="GO:0004825">
    <property type="term" value="F:methionine-tRNA ligase activity"/>
    <property type="evidence" value="ECO:0007669"/>
    <property type="project" value="UniProtKB-UniRule"/>
</dbReference>
<evidence type="ECO:0000256" key="16">
    <source>
        <dbReference type="HAMAP-Rule" id="MF_00098"/>
    </source>
</evidence>
<dbReference type="RefSeq" id="WP_077538823.1">
    <property type="nucleotide sequence ID" value="NZ_CP019633.1"/>
</dbReference>
<dbReference type="PANTHER" id="PTHR45765">
    <property type="entry name" value="METHIONINE--TRNA LIGASE"/>
    <property type="match status" value="1"/>
</dbReference>
<evidence type="ECO:0000313" key="20">
    <source>
        <dbReference type="Proteomes" id="UP000188273"/>
    </source>
</evidence>
<feature type="binding site" evidence="16">
    <location>
        <position position="156"/>
    </location>
    <ligand>
        <name>Zn(2+)</name>
        <dbReference type="ChEBI" id="CHEBI:29105"/>
    </ligand>
</feature>
<feature type="binding site" evidence="16">
    <location>
        <position position="143"/>
    </location>
    <ligand>
        <name>Zn(2+)</name>
        <dbReference type="ChEBI" id="CHEBI:29105"/>
    </ligand>
</feature>
<keyword evidence="13 16" id="KW-0648">Protein biosynthesis</keyword>
<evidence type="ECO:0000256" key="7">
    <source>
        <dbReference type="ARBA" id="ARBA00022598"/>
    </source>
</evidence>
<dbReference type="SUPFAM" id="SSF57770">
    <property type="entry name" value="Methionyl-tRNA synthetase (MetRS), Zn-domain"/>
    <property type="match status" value="1"/>
</dbReference>
<evidence type="ECO:0000256" key="8">
    <source>
        <dbReference type="ARBA" id="ARBA00022723"/>
    </source>
</evidence>
<comment type="subcellular location">
    <subcellularLocation>
        <location evidence="2 16">Cytoplasm</location>
    </subcellularLocation>
</comment>
<evidence type="ECO:0000313" key="19">
    <source>
        <dbReference type="EMBL" id="AQQ08490.1"/>
    </source>
</evidence>
<proteinExistence type="inferred from homology"/>
<dbReference type="PROSITE" id="PS00178">
    <property type="entry name" value="AA_TRNA_LIGASE_I"/>
    <property type="match status" value="1"/>
</dbReference>
<dbReference type="GO" id="GO:0046872">
    <property type="term" value="F:metal ion binding"/>
    <property type="evidence" value="ECO:0007669"/>
    <property type="project" value="UniProtKB-KW"/>
</dbReference>
<evidence type="ECO:0000256" key="6">
    <source>
        <dbReference type="ARBA" id="ARBA00022555"/>
    </source>
</evidence>
<dbReference type="PRINTS" id="PR01041">
    <property type="entry name" value="TRNASYNTHMET"/>
</dbReference>
<dbReference type="Pfam" id="PF09334">
    <property type="entry name" value="tRNA-synt_1g"/>
    <property type="match status" value="1"/>
</dbReference>
<dbReference type="GO" id="GO:0005524">
    <property type="term" value="F:ATP binding"/>
    <property type="evidence" value="ECO:0007669"/>
    <property type="project" value="UniProtKB-UniRule"/>
</dbReference>
<feature type="compositionally biased region" description="Low complexity" evidence="17">
    <location>
        <begin position="548"/>
        <end position="559"/>
    </location>
</feature>
<dbReference type="NCBIfam" id="NF001100">
    <property type="entry name" value="PRK00133.1"/>
    <property type="match status" value="1"/>
</dbReference>
<dbReference type="InterPro" id="IPR029038">
    <property type="entry name" value="MetRS_Zn"/>
</dbReference>
<protein>
    <recommendedName>
        <fullName evidence="16">Methionine--tRNA ligase</fullName>
        <ecNumber evidence="16">6.1.1.10</ecNumber>
    </recommendedName>
    <alternativeName>
        <fullName evidence="16">Methionyl-tRNA synthetase</fullName>
        <shortName evidence="16">MetRS</shortName>
    </alternativeName>
</protein>
<evidence type="ECO:0000256" key="15">
    <source>
        <dbReference type="ARBA" id="ARBA00047364"/>
    </source>
</evidence>
<dbReference type="InterPro" id="IPR014758">
    <property type="entry name" value="Met-tRNA_synth"/>
</dbReference>
<dbReference type="KEGG" id="pbu:L21SP3_00271"/>
<dbReference type="Gene3D" id="3.40.50.620">
    <property type="entry name" value="HUPs"/>
    <property type="match status" value="1"/>
</dbReference>
<dbReference type="NCBIfam" id="TIGR00398">
    <property type="entry name" value="metG"/>
    <property type="match status" value="1"/>
</dbReference>
<dbReference type="InterPro" id="IPR033911">
    <property type="entry name" value="MetRS_core"/>
</dbReference>
<accession>A0A1Q2HM99</accession>
<dbReference type="Gene3D" id="2.20.28.20">
    <property type="entry name" value="Methionyl-tRNA synthetase, Zn-domain"/>
    <property type="match status" value="1"/>
</dbReference>
<dbReference type="InterPro" id="IPR023458">
    <property type="entry name" value="Met-tRNA_ligase_1"/>
</dbReference>
<dbReference type="PANTHER" id="PTHR45765:SF1">
    <property type="entry name" value="METHIONINE--TRNA LIGASE, CYTOPLASMIC"/>
    <property type="match status" value="1"/>
</dbReference>
<feature type="region of interest" description="Disordered" evidence="17">
    <location>
        <begin position="539"/>
        <end position="565"/>
    </location>
</feature>
<dbReference type="InterPro" id="IPR041872">
    <property type="entry name" value="Anticodon_Met"/>
</dbReference>
<keyword evidence="9 16" id="KW-0547">Nucleotide-binding</keyword>
<dbReference type="CDD" id="cd02800">
    <property type="entry name" value="tRNA_bind_EcMetRS_like"/>
    <property type="match status" value="1"/>
</dbReference>
<comment type="function">
    <text evidence="1 16">Is required not only for elongation of protein synthesis but also for the initiation of all mRNA translation through initiator tRNA(fMet) aminoacylation.</text>
</comment>
<comment type="catalytic activity">
    <reaction evidence="15 16">
        <text>tRNA(Met) + L-methionine + ATP = L-methionyl-tRNA(Met) + AMP + diphosphate</text>
        <dbReference type="Rhea" id="RHEA:13481"/>
        <dbReference type="Rhea" id="RHEA-COMP:9667"/>
        <dbReference type="Rhea" id="RHEA-COMP:9698"/>
        <dbReference type="ChEBI" id="CHEBI:30616"/>
        <dbReference type="ChEBI" id="CHEBI:33019"/>
        <dbReference type="ChEBI" id="CHEBI:57844"/>
        <dbReference type="ChEBI" id="CHEBI:78442"/>
        <dbReference type="ChEBI" id="CHEBI:78530"/>
        <dbReference type="ChEBI" id="CHEBI:456215"/>
        <dbReference type="EC" id="6.1.1.10"/>
    </reaction>
</comment>
<feature type="domain" description="TRNA-binding" evidence="18">
    <location>
        <begin position="573"/>
        <end position="674"/>
    </location>
</feature>
<evidence type="ECO:0000256" key="13">
    <source>
        <dbReference type="ARBA" id="ARBA00022917"/>
    </source>
</evidence>
<organism evidence="19 20">
    <name type="scientific">Sedimentisphaera cyanobacteriorum</name>
    <dbReference type="NCBI Taxonomy" id="1940790"/>
    <lineage>
        <taxon>Bacteria</taxon>
        <taxon>Pseudomonadati</taxon>
        <taxon>Planctomycetota</taxon>
        <taxon>Phycisphaerae</taxon>
        <taxon>Sedimentisphaerales</taxon>
        <taxon>Sedimentisphaeraceae</taxon>
        <taxon>Sedimentisphaera</taxon>
    </lineage>
</organism>
<dbReference type="GO" id="GO:0006431">
    <property type="term" value="P:methionyl-tRNA aminoacylation"/>
    <property type="evidence" value="ECO:0007669"/>
    <property type="project" value="UniProtKB-UniRule"/>
</dbReference>
<feature type="binding site" evidence="16">
    <location>
        <position position="330"/>
    </location>
    <ligand>
        <name>ATP</name>
        <dbReference type="ChEBI" id="CHEBI:30616"/>
    </ligand>
</feature>
<evidence type="ECO:0000256" key="5">
    <source>
        <dbReference type="ARBA" id="ARBA00022490"/>
    </source>
</evidence>
<evidence type="ECO:0000256" key="14">
    <source>
        <dbReference type="ARBA" id="ARBA00023146"/>
    </source>
</evidence>
<sequence length="674" mass="76490">MPRNIVVTSALPYANGPIHIGHLVEYIQTDIWVRFQKLSGNRCLYFCADDTHGTPIMLSARKQGIKPEQLIEKVHGEHQDDFSSFGVEFENYYTTHSKENRQLSEDIFLKLKEKGSIETREVEQAYCQSCSMFLPDRFIVGKCPKCGAEEQYGDSCDKCGSTYSPTELTNPRCAICGGEPTTKTSKHYFFRLGDYEKQLKEVLASGHAHPSVLKKLDEWFEAGLRDWDISRDGPYFGFKIPGEENKFFYVWLDAPIGYMASCKNWCEKNGFDFNQVWNSPDWELYHFIGKDIMYFHALFWPAMLMGSENKIADKLFVHGFLTVDGEKMSKSKGTFIKAQTFQKHLNPEYLRYYYACKLSDGVEDIDLSLEDFQSRVNADLIGNLVNLASRSVPMLKKKLGGRLGEMDEEGREMVNEILQAKDSIAQSYETLKFSQAVRQIVNLAGNVNRYFDRQQPWITVKEDKEKTLKTLTAVVNAVNALNIYIKPVVPKLSEKLEKILGCEEQGLEDLGILPEGHEVNKFKRLMNRIEKENIEAMIEESKSEQKNSQDAQQTQQQENQLDEPLAPECSFDDFMKVDLRVAEIKKAEHVEGADKLLHLELDIGGITKNVFAGISKAYKPEELEGRLVVCVANLAPRKMRFGVSEGMVAASGPGGKEVFLLSPDSGAKPGQRVH</sequence>
<comment type="subunit">
    <text evidence="4 16">Homodimer.</text>
</comment>
<dbReference type="FunFam" id="2.40.50.140:FF:000042">
    <property type="entry name" value="Methionine--tRNA ligase"/>
    <property type="match status" value="1"/>
</dbReference>
<dbReference type="CDD" id="cd00814">
    <property type="entry name" value="MetRS_core"/>
    <property type="match status" value="1"/>
</dbReference>
<keyword evidence="20" id="KW-1185">Reference proteome</keyword>
<keyword evidence="5 16" id="KW-0963">Cytoplasm</keyword>
<keyword evidence="10 16" id="KW-0862">Zinc</keyword>
<feature type="binding site" evidence="16">
    <location>
        <position position="146"/>
    </location>
    <ligand>
        <name>Zn(2+)</name>
        <dbReference type="ChEBI" id="CHEBI:29105"/>
    </ligand>
</feature>
<dbReference type="EC" id="6.1.1.10" evidence="16"/>
<evidence type="ECO:0000256" key="4">
    <source>
        <dbReference type="ARBA" id="ARBA00011738"/>
    </source>
</evidence>
<reference evidence="20" key="1">
    <citation type="submission" date="2017-02" db="EMBL/GenBank/DDBJ databases">
        <title>Comparative genomics and description of representatives of a novel lineage of planctomycetes thriving in anoxic sediments.</title>
        <authorList>
            <person name="Spring S."/>
            <person name="Bunk B."/>
            <person name="Sproer C."/>
            <person name="Klenk H.-P."/>
        </authorList>
    </citation>
    <scope>NUCLEOTIDE SEQUENCE [LARGE SCALE GENOMIC DNA]</scope>
    <source>
        <strain evidence="20">L21-RPul-D3</strain>
    </source>
</reference>
<feature type="binding site" evidence="16">
    <location>
        <position position="159"/>
    </location>
    <ligand>
        <name>Zn(2+)</name>
        <dbReference type="ChEBI" id="CHEBI:29105"/>
    </ligand>
</feature>
<dbReference type="EMBL" id="CP019633">
    <property type="protein sequence ID" value="AQQ08490.1"/>
    <property type="molecule type" value="Genomic_DNA"/>
</dbReference>
<comment type="similarity">
    <text evidence="3 16">Belongs to the class-I aminoacyl-tRNA synthetase family. MetG type 1 subfamily.</text>
</comment>
<dbReference type="CDD" id="cd07957">
    <property type="entry name" value="Anticodon_Ia_Met"/>
    <property type="match status" value="1"/>
</dbReference>
<name>A0A1Q2HM99_9BACT</name>
<dbReference type="AlphaFoldDB" id="A0A1Q2HM99"/>
<dbReference type="Gene3D" id="1.10.730.10">
    <property type="entry name" value="Isoleucyl-tRNA Synthetase, Domain 1"/>
    <property type="match status" value="1"/>
</dbReference>
<dbReference type="Gene3D" id="2.40.50.140">
    <property type="entry name" value="Nucleic acid-binding proteins"/>
    <property type="match status" value="1"/>
</dbReference>
<dbReference type="Pfam" id="PF19303">
    <property type="entry name" value="Anticodon_3"/>
    <property type="match status" value="1"/>
</dbReference>
<evidence type="ECO:0000256" key="11">
    <source>
        <dbReference type="ARBA" id="ARBA00022840"/>
    </source>
</evidence>
<evidence type="ECO:0000259" key="18">
    <source>
        <dbReference type="PROSITE" id="PS50886"/>
    </source>
</evidence>
<dbReference type="InterPro" id="IPR009080">
    <property type="entry name" value="tRNAsynth_Ia_anticodon-bd"/>
</dbReference>
<keyword evidence="14 16" id="KW-0030">Aminoacyl-tRNA synthetase</keyword>